<feature type="domain" description="DUF1995" evidence="2">
    <location>
        <begin position="29"/>
        <end position="261"/>
    </location>
</feature>
<protein>
    <recommendedName>
        <fullName evidence="2">DUF1995 domain-containing protein</fullName>
    </recommendedName>
</protein>
<dbReference type="AlphaFoldDB" id="A0A7S3T4H0"/>
<keyword evidence="1" id="KW-0732">Signal</keyword>
<accession>A0A7S3T4H0</accession>
<name>A0A7S3T4H0_EMIHU</name>
<feature type="signal peptide" evidence="1">
    <location>
        <begin position="1"/>
        <end position="15"/>
    </location>
</feature>
<evidence type="ECO:0000256" key="1">
    <source>
        <dbReference type="SAM" id="SignalP"/>
    </source>
</evidence>
<dbReference type="Pfam" id="PF09353">
    <property type="entry name" value="DUF1995"/>
    <property type="match status" value="1"/>
</dbReference>
<evidence type="ECO:0000259" key="2">
    <source>
        <dbReference type="Pfam" id="PF09353"/>
    </source>
</evidence>
<dbReference type="PANTHER" id="PTHR35509">
    <property type="entry name" value="DOMAIN PROTEIN, PUTATIVE (DUF1995)-RELATED"/>
    <property type="match status" value="1"/>
</dbReference>
<dbReference type="EMBL" id="HBIR01041122">
    <property type="protein sequence ID" value="CAE0573699.1"/>
    <property type="molecule type" value="Transcribed_RNA"/>
</dbReference>
<dbReference type="InterPro" id="IPR018962">
    <property type="entry name" value="DUF1995"/>
</dbReference>
<evidence type="ECO:0000313" key="3">
    <source>
        <dbReference type="EMBL" id="CAE0573699.1"/>
    </source>
</evidence>
<proteinExistence type="predicted"/>
<reference evidence="3" key="1">
    <citation type="submission" date="2021-01" db="EMBL/GenBank/DDBJ databases">
        <authorList>
            <person name="Corre E."/>
            <person name="Pelletier E."/>
            <person name="Niang G."/>
            <person name="Scheremetjew M."/>
            <person name="Finn R."/>
            <person name="Kale V."/>
            <person name="Holt S."/>
            <person name="Cochrane G."/>
            <person name="Meng A."/>
            <person name="Brown T."/>
            <person name="Cohen L."/>
        </authorList>
    </citation>
    <scope>NUCLEOTIDE SEQUENCE</scope>
    <source>
        <strain evidence="3">379</strain>
    </source>
</reference>
<organism evidence="3">
    <name type="scientific">Emiliania huxleyi</name>
    <name type="common">Coccolithophore</name>
    <name type="synonym">Pontosphaera huxleyi</name>
    <dbReference type="NCBI Taxonomy" id="2903"/>
    <lineage>
        <taxon>Eukaryota</taxon>
        <taxon>Haptista</taxon>
        <taxon>Haptophyta</taxon>
        <taxon>Prymnesiophyceae</taxon>
        <taxon>Isochrysidales</taxon>
        <taxon>Noelaerhabdaceae</taxon>
        <taxon>Emiliania</taxon>
    </lineage>
</organism>
<dbReference type="InterPro" id="IPR053021">
    <property type="entry name" value="Chloroplast_ADK"/>
</dbReference>
<sequence>MVSAAILLFAAPCAALVTPGTVGTAIRPPPNREEMLVQAAAAVGRARADGVDRHTLRLFLPRGDGLSPPDESWEGGIMQLFAACSPLTRDLLRRLSTEVAGVPPSLNEQRLDVSGVDGESVWFAQSSQPEDDCVGLVQPTPDRLATIRKLCSECGARPLLMVNPQWREGDDPFDALSRKGGLLGALGNALGGKAALQKELSALGFVDVYTLSEYVCRGSRICLQLSYPLGWTACYFAPESESWEPLLEGKESRPTYQAIEEALQESEVPFRFTTYDLDNIV</sequence>
<gene>
    <name evidence="3" type="ORF">EHUX00137_LOCUS32107</name>
</gene>
<dbReference type="PANTHER" id="PTHR35509:SF4">
    <property type="entry name" value="DUF1995 DOMAIN-CONTAINING PROTEIN"/>
    <property type="match status" value="1"/>
</dbReference>
<feature type="chain" id="PRO_5030908023" description="DUF1995 domain-containing protein" evidence="1">
    <location>
        <begin position="16"/>
        <end position="281"/>
    </location>
</feature>